<gene>
    <name evidence="1" type="ordered locus">PMT_0166</name>
</gene>
<dbReference type="KEGG" id="pmt:PMT_0166"/>
<evidence type="ECO:0000313" key="2">
    <source>
        <dbReference type="Proteomes" id="UP000001423"/>
    </source>
</evidence>
<sequence length="49" mass="5481">MAPLDLKGQRYGAFVFDQPFVRLVGDLVLGYDPKLLGMSPVSSMQGYRF</sequence>
<protein>
    <submittedName>
        <fullName evidence="1">Uncharacterized protein</fullName>
    </submittedName>
</protein>
<dbReference type="eggNOG" id="COG3146">
    <property type="taxonomic scope" value="Bacteria"/>
</dbReference>
<dbReference type="AlphaFoldDB" id="Q7V901"/>
<dbReference type="EMBL" id="BX548175">
    <property type="protein sequence ID" value="CAE20341.1"/>
    <property type="molecule type" value="Genomic_DNA"/>
</dbReference>
<proteinExistence type="predicted"/>
<dbReference type="Pfam" id="PF04339">
    <property type="entry name" value="FemAB_like"/>
    <property type="match status" value="1"/>
</dbReference>
<reference evidence="1 2" key="1">
    <citation type="journal article" date="2003" name="Nature">
        <title>Genome divergence in two Prochlorococcus ecotypes reflects oceanic niche differentiation.</title>
        <authorList>
            <person name="Rocap G."/>
            <person name="Larimer F.W."/>
            <person name="Lamerdin J.E."/>
            <person name="Malfatti S."/>
            <person name="Chain P."/>
            <person name="Ahlgren N.A."/>
            <person name="Arellano A."/>
            <person name="Coleman M."/>
            <person name="Hauser L."/>
            <person name="Hess W.R."/>
            <person name="Johnson Z.I."/>
            <person name="Land M.L."/>
            <person name="Lindell D."/>
            <person name="Post A.F."/>
            <person name="Regala W."/>
            <person name="Shah M."/>
            <person name="Shaw S.L."/>
            <person name="Steglich C."/>
            <person name="Sullivan M.B."/>
            <person name="Ting C.S."/>
            <person name="Tolonen A."/>
            <person name="Webb E.A."/>
            <person name="Zinser E.R."/>
            <person name="Chisholm S.W."/>
        </authorList>
    </citation>
    <scope>NUCLEOTIDE SEQUENCE [LARGE SCALE GENOMIC DNA]</scope>
    <source>
        <strain evidence="2">MIT 9313</strain>
    </source>
</reference>
<name>Q7V901_PROMM</name>
<keyword evidence="2" id="KW-1185">Reference proteome</keyword>
<dbReference type="Proteomes" id="UP000001423">
    <property type="component" value="Chromosome"/>
</dbReference>
<organism evidence="1 2">
    <name type="scientific">Prochlorococcus marinus (strain MIT 9313)</name>
    <dbReference type="NCBI Taxonomy" id="74547"/>
    <lineage>
        <taxon>Bacteria</taxon>
        <taxon>Bacillati</taxon>
        <taxon>Cyanobacteriota</taxon>
        <taxon>Cyanophyceae</taxon>
        <taxon>Synechococcales</taxon>
        <taxon>Prochlorococcaceae</taxon>
        <taxon>Prochlorococcus</taxon>
    </lineage>
</organism>
<dbReference type="RefSeq" id="WP_011129544.1">
    <property type="nucleotide sequence ID" value="NC_005071.1"/>
</dbReference>
<dbReference type="HOGENOM" id="CLU_3139478_0_0_3"/>
<accession>Q7V901</accession>
<evidence type="ECO:0000313" key="1">
    <source>
        <dbReference type="EMBL" id="CAE20341.1"/>
    </source>
</evidence>
<dbReference type="InterPro" id="IPR007434">
    <property type="entry name" value="FemAB-like"/>
</dbReference>